<organism evidence="1 2">
    <name type="scientific">Ceratopteris richardii</name>
    <name type="common">Triangle waterfern</name>
    <dbReference type="NCBI Taxonomy" id="49495"/>
    <lineage>
        <taxon>Eukaryota</taxon>
        <taxon>Viridiplantae</taxon>
        <taxon>Streptophyta</taxon>
        <taxon>Embryophyta</taxon>
        <taxon>Tracheophyta</taxon>
        <taxon>Polypodiopsida</taxon>
        <taxon>Polypodiidae</taxon>
        <taxon>Polypodiales</taxon>
        <taxon>Pteridineae</taxon>
        <taxon>Pteridaceae</taxon>
        <taxon>Parkerioideae</taxon>
        <taxon>Ceratopteris</taxon>
    </lineage>
</organism>
<dbReference type="Proteomes" id="UP000825935">
    <property type="component" value="Chromosome 12"/>
</dbReference>
<evidence type="ECO:0000313" key="1">
    <source>
        <dbReference type="EMBL" id="KAH7423372.1"/>
    </source>
</evidence>
<gene>
    <name evidence="1" type="ORF">KP509_12G051900</name>
</gene>
<dbReference type="EMBL" id="CM035417">
    <property type="protein sequence ID" value="KAH7423372.1"/>
    <property type="molecule type" value="Genomic_DNA"/>
</dbReference>
<accession>A0A8T2TL17</accession>
<comment type="caution">
    <text evidence="1">The sequence shown here is derived from an EMBL/GenBank/DDBJ whole genome shotgun (WGS) entry which is preliminary data.</text>
</comment>
<proteinExistence type="predicted"/>
<protein>
    <submittedName>
        <fullName evidence="1">Uncharacterized protein</fullName>
    </submittedName>
</protein>
<dbReference type="AlphaFoldDB" id="A0A8T2TL17"/>
<reference evidence="1" key="1">
    <citation type="submission" date="2021-08" db="EMBL/GenBank/DDBJ databases">
        <title>WGS assembly of Ceratopteris richardii.</title>
        <authorList>
            <person name="Marchant D.B."/>
            <person name="Chen G."/>
            <person name="Jenkins J."/>
            <person name="Shu S."/>
            <person name="Leebens-Mack J."/>
            <person name="Grimwood J."/>
            <person name="Schmutz J."/>
            <person name="Soltis P."/>
            <person name="Soltis D."/>
            <person name="Chen Z.-H."/>
        </authorList>
    </citation>
    <scope>NUCLEOTIDE SEQUENCE</scope>
    <source>
        <strain evidence="1">Whitten #5841</strain>
        <tissue evidence="1">Leaf</tissue>
    </source>
</reference>
<name>A0A8T2TL17_CERRI</name>
<keyword evidence="2" id="KW-1185">Reference proteome</keyword>
<evidence type="ECO:0000313" key="2">
    <source>
        <dbReference type="Proteomes" id="UP000825935"/>
    </source>
</evidence>
<sequence length="79" mass="9189">MFLFLLRVYMQVIMGSALLISSLPLLSRLDVQLIPRGGRFLLTLKTTTGYTCFSYLLPDAMLFVIEIVRQRLLFTWLIF</sequence>